<dbReference type="AlphaFoldDB" id="A0AAD3S7Z9"/>
<organism evidence="1 2">
    <name type="scientific">Nepenthes gracilis</name>
    <name type="common">Slender pitcher plant</name>
    <dbReference type="NCBI Taxonomy" id="150966"/>
    <lineage>
        <taxon>Eukaryota</taxon>
        <taxon>Viridiplantae</taxon>
        <taxon>Streptophyta</taxon>
        <taxon>Embryophyta</taxon>
        <taxon>Tracheophyta</taxon>
        <taxon>Spermatophyta</taxon>
        <taxon>Magnoliopsida</taxon>
        <taxon>eudicotyledons</taxon>
        <taxon>Gunneridae</taxon>
        <taxon>Pentapetalae</taxon>
        <taxon>Caryophyllales</taxon>
        <taxon>Nepenthaceae</taxon>
        <taxon>Nepenthes</taxon>
    </lineage>
</organism>
<comment type="caution">
    <text evidence="1">The sequence shown here is derived from an EMBL/GenBank/DDBJ whole genome shotgun (WGS) entry which is preliminary data.</text>
</comment>
<protein>
    <submittedName>
        <fullName evidence="1">Uncharacterized protein</fullName>
    </submittedName>
</protein>
<name>A0AAD3S7Z9_NEPGR</name>
<evidence type="ECO:0000313" key="1">
    <source>
        <dbReference type="EMBL" id="GMH05994.1"/>
    </source>
</evidence>
<dbReference type="Proteomes" id="UP001279734">
    <property type="component" value="Unassembled WGS sequence"/>
</dbReference>
<dbReference type="EMBL" id="BSYO01000006">
    <property type="protein sequence ID" value="GMH05994.1"/>
    <property type="molecule type" value="Genomic_DNA"/>
</dbReference>
<evidence type="ECO:0000313" key="2">
    <source>
        <dbReference type="Proteomes" id="UP001279734"/>
    </source>
</evidence>
<proteinExistence type="predicted"/>
<sequence length="109" mass="12559">MAESTEIEGFAEDETTEYPGETVQLGREQSWICPNSKTSFGFEEKNTKIESPLRSQGEQRMRIRPSFWRSMLMAWCSRVLCAVLQQCGTDARRWIGRTPGPYLGCWMLT</sequence>
<gene>
    <name evidence="1" type="ORF">Nepgr_007834</name>
</gene>
<keyword evidence="2" id="KW-1185">Reference proteome</keyword>
<reference evidence="1" key="1">
    <citation type="submission" date="2023-05" db="EMBL/GenBank/DDBJ databases">
        <title>Nepenthes gracilis genome sequencing.</title>
        <authorList>
            <person name="Fukushima K."/>
        </authorList>
    </citation>
    <scope>NUCLEOTIDE SEQUENCE</scope>
    <source>
        <strain evidence="1">SING2019-196</strain>
    </source>
</reference>
<accession>A0AAD3S7Z9</accession>